<gene>
    <name evidence="1" type="ORF">ET464_10115</name>
</gene>
<keyword evidence="2" id="KW-1185">Reference proteome</keyword>
<organism evidence="1 2">
    <name type="scientific">Paenibacillus protaetiae</name>
    <dbReference type="NCBI Taxonomy" id="2509456"/>
    <lineage>
        <taxon>Bacteria</taxon>
        <taxon>Bacillati</taxon>
        <taxon>Bacillota</taxon>
        <taxon>Bacilli</taxon>
        <taxon>Bacillales</taxon>
        <taxon>Paenibacillaceae</taxon>
        <taxon>Paenibacillus</taxon>
    </lineage>
</organism>
<evidence type="ECO:0000313" key="2">
    <source>
        <dbReference type="Proteomes" id="UP000293568"/>
    </source>
</evidence>
<proteinExistence type="predicted"/>
<dbReference type="Proteomes" id="UP000293568">
    <property type="component" value="Chromosome"/>
</dbReference>
<evidence type="ECO:0000313" key="1">
    <source>
        <dbReference type="EMBL" id="QAY66709.1"/>
    </source>
</evidence>
<name>A0A4P6EY62_9BACL</name>
<reference evidence="1 2" key="1">
    <citation type="submission" date="2019-01" db="EMBL/GenBank/DDBJ databases">
        <title>Genome sequencing of strain FW100M-2.</title>
        <authorList>
            <person name="Heo J."/>
            <person name="Kim S.-J."/>
            <person name="Kim J.-S."/>
            <person name="Hong S.-B."/>
            <person name="Kwon S.-W."/>
        </authorList>
    </citation>
    <scope>NUCLEOTIDE SEQUENCE [LARGE SCALE GENOMIC DNA]</scope>
    <source>
        <strain evidence="1 2">FW100M-2</strain>
    </source>
</reference>
<dbReference type="OrthoDB" id="2627068at2"/>
<accession>A0A4P6EY62</accession>
<dbReference type="RefSeq" id="WP_129440559.1">
    <property type="nucleotide sequence ID" value="NZ_CP035492.1"/>
</dbReference>
<dbReference type="EMBL" id="CP035492">
    <property type="protein sequence ID" value="QAY66709.1"/>
    <property type="molecule type" value="Genomic_DNA"/>
</dbReference>
<protein>
    <submittedName>
        <fullName evidence="1">Uncharacterized protein</fullName>
    </submittedName>
</protein>
<dbReference type="KEGG" id="pprt:ET464_10115"/>
<sequence length="69" mass="7732">MSLTAKIPHGEETVTVELTVKELMALAGIRFHGNHTIEVSARKKLNEAIEEKFDIERADEAPIAYQQLV</sequence>
<dbReference type="AlphaFoldDB" id="A0A4P6EY62"/>